<feature type="chain" id="PRO_5004834899" description="REJ domain-containing protein" evidence="1">
    <location>
        <begin position="21"/>
        <end position="120"/>
    </location>
</feature>
<evidence type="ECO:0000313" key="2">
    <source>
        <dbReference type="EMBL" id="ETS87510.1"/>
    </source>
</evidence>
<evidence type="ECO:0008006" key="4">
    <source>
        <dbReference type="Google" id="ProtNLM"/>
    </source>
</evidence>
<dbReference type="InParanoid" id="W3XNI2"/>
<proteinExistence type="predicted"/>
<dbReference type="OrthoDB" id="4778278at2759"/>
<dbReference type="HOGENOM" id="CLU_2050441_0_0_1"/>
<dbReference type="AlphaFoldDB" id="W3XNI2"/>
<dbReference type="KEGG" id="pfy:PFICI_01338"/>
<protein>
    <recommendedName>
        <fullName evidence="4">REJ domain-containing protein</fullName>
    </recommendedName>
</protein>
<gene>
    <name evidence="2" type="ORF">PFICI_01338</name>
</gene>
<dbReference type="Proteomes" id="UP000030651">
    <property type="component" value="Unassembled WGS sequence"/>
</dbReference>
<feature type="signal peptide" evidence="1">
    <location>
        <begin position="1"/>
        <end position="20"/>
    </location>
</feature>
<dbReference type="RefSeq" id="XP_007828110.1">
    <property type="nucleotide sequence ID" value="XM_007829919.1"/>
</dbReference>
<name>W3XNI2_PESFW</name>
<organism evidence="2 3">
    <name type="scientific">Pestalotiopsis fici (strain W106-1 / CGMCC3.15140)</name>
    <dbReference type="NCBI Taxonomy" id="1229662"/>
    <lineage>
        <taxon>Eukaryota</taxon>
        <taxon>Fungi</taxon>
        <taxon>Dikarya</taxon>
        <taxon>Ascomycota</taxon>
        <taxon>Pezizomycotina</taxon>
        <taxon>Sordariomycetes</taxon>
        <taxon>Xylariomycetidae</taxon>
        <taxon>Amphisphaeriales</taxon>
        <taxon>Sporocadaceae</taxon>
        <taxon>Pestalotiopsis</taxon>
    </lineage>
</organism>
<keyword evidence="1" id="KW-0732">Signal</keyword>
<evidence type="ECO:0000313" key="3">
    <source>
        <dbReference type="Proteomes" id="UP000030651"/>
    </source>
</evidence>
<evidence type="ECO:0000256" key="1">
    <source>
        <dbReference type="SAM" id="SignalP"/>
    </source>
</evidence>
<dbReference type="EMBL" id="KI912109">
    <property type="protein sequence ID" value="ETS87510.1"/>
    <property type="molecule type" value="Genomic_DNA"/>
</dbReference>
<dbReference type="GeneID" id="19266351"/>
<reference evidence="3" key="1">
    <citation type="journal article" date="2015" name="BMC Genomics">
        <title>Genomic and transcriptomic analysis of the endophytic fungus Pestalotiopsis fici reveals its lifestyle and high potential for synthesis of natural products.</title>
        <authorList>
            <person name="Wang X."/>
            <person name="Zhang X."/>
            <person name="Liu L."/>
            <person name="Xiang M."/>
            <person name="Wang W."/>
            <person name="Sun X."/>
            <person name="Che Y."/>
            <person name="Guo L."/>
            <person name="Liu G."/>
            <person name="Guo L."/>
            <person name="Wang C."/>
            <person name="Yin W.B."/>
            <person name="Stadler M."/>
            <person name="Zhang X."/>
            <person name="Liu X."/>
        </authorList>
    </citation>
    <scope>NUCLEOTIDE SEQUENCE [LARGE SCALE GENOMIC DNA]</scope>
    <source>
        <strain evidence="3">W106-1 / CGMCC3.15140</strain>
    </source>
</reference>
<keyword evidence="3" id="KW-1185">Reference proteome</keyword>
<accession>W3XNI2</accession>
<sequence>MKSTCFSIVLATIGARLTLANNYPRQNNGTEGLRRLPGAQGVAVDGSNGAASPGLKPIPGSAVQVESLQPLIPLSSTGLVNTGAAGQSISVTLTSAEGAGAATLISSVVLTSASVSSSRL</sequence>